<feature type="domain" description="ABC transporter" evidence="10">
    <location>
        <begin position="695"/>
        <end position="956"/>
    </location>
</feature>
<dbReference type="Pfam" id="PF01061">
    <property type="entry name" value="ABC2_membrane"/>
    <property type="match status" value="2"/>
</dbReference>
<dbReference type="PANTHER" id="PTHR48041">
    <property type="entry name" value="ABC TRANSPORTER G FAMILY MEMBER 28"/>
    <property type="match status" value="1"/>
</dbReference>
<dbReference type="Gene3D" id="3.40.50.300">
    <property type="entry name" value="P-loop containing nucleotide triphosphate hydrolases"/>
    <property type="match status" value="2"/>
</dbReference>
<feature type="compositionally biased region" description="Polar residues" evidence="8">
    <location>
        <begin position="12"/>
        <end position="40"/>
    </location>
</feature>
<feature type="region of interest" description="Disordered" evidence="8">
    <location>
        <begin position="1"/>
        <end position="41"/>
    </location>
</feature>
<comment type="subcellular location">
    <subcellularLocation>
        <location evidence="1">Membrane</location>
        <topology evidence="1">Multi-pass membrane protein</topology>
    </subcellularLocation>
</comment>
<keyword evidence="4" id="KW-0547">Nucleotide-binding</keyword>
<name>A0AA38RT58_9PEZI</name>
<feature type="compositionally biased region" description="Basic and acidic residues" evidence="8">
    <location>
        <begin position="1"/>
        <end position="11"/>
    </location>
</feature>
<keyword evidence="7 9" id="KW-0472">Membrane</keyword>
<dbReference type="PANTHER" id="PTHR48041:SF119">
    <property type="entry name" value="ROA1P"/>
    <property type="match status" value="1"/>
</dbReference>
<dbReference type="GO" id="GO:0140359">
    <property type="term" value="F:ABC-type transporter activity"/>
    <property type="evidence" value="ECO:0007669"/>
    <property type="project" value="InterPro"/>
</dbReference>
<reference evidence="11" key="1">
    <citation type="submission" date="2022-07" db="EMBL/GenBank/DDBJ databases">
        <title>Fungi with potential for degradation of polypropylene.</title>
        <authorList>
            <person name="Gostincar C."/>
        </authorList>
    </citation>
    <scope>NUCLEOTIDE SEQUENCE</scope>
    <source>
        <strain evidence="11">EXF-13287</strain>
    </source>
</reference>
<accession>A0AA38RT58</accession>
<dbReference type="InterPro" id="IPR027417">
    <property type="entry name" value="P-loop_NTPase"/>
</dbReference>
<evidence type="ECO:0000256" key="4">
    <source>
        <dbReference type="ARBA" id="ARBA00022741"/>
    </source>
</evidence>
<feature type="transmembrane region" description="Helical" evidence="9">
    <location>
        <begin position="1066"/>
        <end position="1087"/>
    </location>
</feature>
<dbReference type="PROSITE" id="PS50893">
    <property type="entry name" value="ABC_TRANSPORTER_2"/>
    <property type="match status" value="2"/>
</dbReference>
<evidence type="ECO:0000256" key="3">
    <source>
        <dbReference type="ARBA" id="ARBA00022692"/>
    </source>
</evidence>
<feature type="transmembrane region" description="Helical" evidence="9">
    <location>
        <begin position="522"/>
        <end position="547"/>
    </location>
</feature>
<dbReference type="SMART" id="SM00382">
    <property type="entry name" value="AAA"/>
    <property type="match status" value="2"/>
</dbReference>
<protein>
    <submittedName>
        <fullName evidence="11">ABC transporter</fullName>
    </submittedName>
</protein>
<dbReference type="GO" id="GO:0016887">
    <property type="term" value="F:ATP hydrolysis activity"/>
    <property type="evidence" value="ECO:0007669"/>
    <property type="project" value="InterPro"/>
</dbReference>
<organism evidence="11 12">
    <name type="scientific">Coniochaeta hoffmannii</name>
    <dbReference type="NCBI Taxonomy" id="91930"/>
    <lineage>
        <taxon>Eukaryota</taxon>
        <taxon>Fungi</taxon>
        <taxon>Dikarya</taxon>
        <taxon>Ascomycota</taxon>
        <taxon>Pezizomycotina</taxon>
        <taxon>Sordariomycetes</taxon>
        <taxon>Sordariomycetidae</taxon>
        <taxon>Coniochaetales</taxon>
        <taxon>Coniochaetaceae</taxon>
        <taxon>Coniochaeta</taxon>
    </lineage>
</organism>
<dbReference type="Pfam" id="PF19055">
    <property type="entry name" value="ABC2_membrane_7"/>
    <property type="match status" value="2"/>
</dbReference>
<evidence type="ECO:0000256" key="5">
    <source>
        <dbReference type="ARBA" id="ARBA00022840"/>
    </source>
</evidence>
<dbReference type="InterPro" id="IPR043926">
    <property type="entry name" value="ABCG_dom"/>
</dbReference>
<evidence type="ECO:0000256" key="1">
    <source>
        <dbReference type="ARBA" id="ARBA00004141"/>
    </source>
</evidence>
<sequence>MEHIDPDKIERASSTATSLDQGMTDQSRWINRSLSPTGGNRISLDDVDPVDIQIRDLSVTVDTSPSIWSPSTYPDLLKSAISRKKNHPEAPRTKTLIQSVSASLRPGTLTAILGGSGSGKTTLLNSISERMTSSPRLTQTGTTLFNGYPSIHSVRHAYVMQHDVLLPTLTVRETLQYSADLRLPAGTSAADRARVVEEVILELGLKECASTRIGNSQHRGCSGGEKRRVSIGVQMLSNPSVLFLDEPTTGLDASSAFQLVRTLKGLALKGRTVVVTIHQPRNEIWDLFDGLVVLAKGTPVYSGAVKECLPWFAHLGFELPGFVNPAEFVIDVAALDNRTPELEVESTARVRRLMEAWAEEAARVFGPAEKASDAEGAAHHVIKTSTPFPRQLRVLTDRSFKVTYRDPMGMAAALLEAILMGLVNGYIFYNLSRDQAGIRSREGALYTAAALQGYLFLVFEVYRLTIDIPTFDREHSEGCADPLPFILSRRLARLFTEDFPVPFLFSVIFYFMAGFDRDAGKFFVFFSIVLINQYIAVTCAMTCVAASRNFPGASLISNLVYTLQSVCCGYFIQSNAIPVYVRWLKYITYCYYSVGALFANEFQDSFYDCPFPGGESNPECVSYTGRYVMDTLGFPRNWVTRPIIILVAFVVFFYALAWVGLRFVKVEMTISRAHKSDADLSAGKEKMTARSIADVRTIDVGLVDFALNLDKRSATGKKLPTKTILNPVTATFQAGVLNVIMGPSGSGKTSLLNAMALRLDNGIGTRYRPSGKLLFNGAEPSNSVIRSVCSYVCQDDDALLPSLTVRETLCFAAGLRLPSWMSKEEKHKRAEEVLLKMGLKDCADNLVGNDLVKGISGGEKRRVTIAVQILTDPRVLLLDEPTSGLDAFTASSIMEVLQALANEGRTLILTIHQARSDLFKHFGNVLLLARNGSPAYAGPAKDMLSYFQRQGFECPRHTNPADFALDLITIDLQEEHREAETREKVRLLVSAWAGQMLPPHRLPNIVEEPSPSPLPAPTATSTDNKPALSSPATLGLPLRVPSPLHTTLPILLHRATVNLIRQPPLLLARTMQVIGLGLVLTLFIAPIGHDIPSIQTRVGFVQQTGALYFVGMLQNVAVYPSERDVFYREQDDGVYGVSAFAGVYTLLEIPGEVFSSLVFGVLADLAIGLPRTVEMYFVACFVCFCIVSCGESLGIVFNTLFSSHTGFAVNLTSIFLSVAQIMGGVMSIDMPALFVAFNYLSPIKYAVRAFAPFSLRDVVFTCTQEQRMPDGRCPIENGVQVLQLYKLDVNAVANIGALAGCTVAYRLVAWGLLKVVRTRWEVRGMWKK</sequence>
<evidence type="ECO:0000256" key="6">
    <source>
        <dbReference type="ARBA" id="ARBA00022989"/>
    </source>
</evidence>
<evidence type="ECO:0000259" key="10">
    <source>
        <dbReference type="PROSITE" id="PS50893"/>
    </source>
</evidence>
<dbReference type="Pfam" id="PF00005">
    <property type="entry name" value="ABC_tran"/>
    <property type="match status" value="2"/>
</dbReference>
<comment type="caution">
    <text evidence="11">The sequence shown here is derived from an EMBL/GenBank/DDBJ whole genome shotgun (WGS) entry which is preliminary data.</text>
</comment>
<feature type="transmembrane region" description="Helical" evidence="9">
    <location>
        <begin position="408"/>
        <end position="431"/>
    </location>
</feature>
<evidence type="ECO:0000313" key="11">
    <source>
        <dbReference type="EMBL" id="KAJ9150075.1"/>
    </source>
</evidence>
<dbReference type="InterPro" id="IPR003439">
    <property type="entry name" value="ABC_transporter-like_ATP-bd"/>
</dbReference>
<dbReference type="InterPro" id="IPR003593">
    <property type="entry name" value="AAA+_ATPase"/>
</dbReference>
<evidence type="ECO:0000256" key="2">
    <source>
        <dbReference type="ARBA" id="ARBA00022448"/>
    </source>
</evidence>
<feature type="transmembrane region" description="Helical" evidence="9">
    <location>
        <begin position="1213"/>
        <end position="1240"/>
    </location>
</feature>
<dbReference type="GO" id="GO:0016020">
    <property type="term" value="C:membrane"/>
    <property type="evidence" value="ECO:0007669"/>
    <property type="project" value="UniProtKB-SubCell"/>
</dbReference>
<dbReference type="PROSITE" id="PS00211">
    <property type="entry name" value="ABC_TRANSPORTER_1"/>
    <property type="match status" value="2"/>
</dbReference>
<keyword evidence="12" id="KW-1185">Reference proteome</keyword>
<gene>
    <name evidence="11" type="ORF">NKR19_g5390</name>
</gene>
<feature type="transmembrane region" description="Helical" evidence="9">
    <location>
        <begin position="499"/>
        <end position="515"/>
    </location>
</feature>
<keyword evidence="5" id="KW-0067">ATP-binding</keyword>
<proteinExistence type="predicted"/>
<feature type="transmembrane region" description="Helical" evidence="9">
    <location>
        <begin position="443"/>
        <end position="462"/>
    </location>
</feature>
<dbReference type="SUPFAM" id="SSF52540">
    <property type="entry name" value="P-loop containing nucleoside triphosphate hydrolases"/>
    <property type="match status" value="2"/>
</dbReference>
<keyword evidence="6 9" id="KW-1133">Transmembrane helix</keyword>
<evidence type="ECO:0000256" key="8">
    <source>
        <dbReference type="SAM" id="MobiDB-lite"/>
    </source>
</evidence>
<dbReference type="InterPro" id="IPR013525">
    <property type="entry name" value="ABC2_TM"/>
</dbReference>
<keyword evidence="2" id="KW-0813">Transport</keyword>
<dbReference type="FunFam" id="3.40.50.300:FF:001433">
    <property type="entry name" value="ABC transporter, putative"/>
    <property type="match status" value="1"/>
</dbReference>
<feature type="transmembrane region" description="Helical" evidence="9">
    <location>
        <begin position="643"/>
        <end position="664"/>
    </location>
</feature>
<dbReference type="GO" id="GO:0005524">
    <property type="term" value="F:ATP binding"/>
    <property type="evidence" value="ECO:0007669"/>
    <property type="project" value="UniProtKB-KW"/>
</dbReference>
<evidence type="ECO:0000256" key="9">
    <source>
        <dbReference type="SAM" id="Phobius"/>
    </source>
</evidence>
<dbReference type="InterPro" id="IPR050352">
    <property type="entry name" value="ABCG_transporters"/>
</dbReference>
<feature type="region of interest" description="Disordered" evidence="8">
    <location>
        <begin position="1002"/>
        <end position="1030"/>
    </location>
</feature>
<feature type="domain" description="ABC transporter" evidence="10">
    <location>
        <begin position="82"/>
        <end position="321"/>
    </location>
</feature>
<dbReference type="EMBL" id="JANBVN010000074">
    <property type="protein sequence ID" value="KAJ9150075.1"/>
    <property type="molecule type" value="Genomic_DNA"/>
</dbReference>
<evidence type="ECO:0000313" key="12">
    <source>
        <dbReference type="Proteomes" id="UP001174691"/>
    </source>
</evidence>
<keyword evidence="3 9" id="KW-0812">Transmembrane</keyword>
<evidence type="ECO:0000256" key="7">
    <source>
        <dbReference type="ARBA" id="ARBA00023136"/>
    </source>
</evidence>
<feature type="transmembrane region" description="Helical" evidence="9">
    <location>
        <begin position="1176"/>
        <end position="1201"/>
    </location>
</feature>
<dbReference type="InterPro" id="IPR017871">
    <property type="entry name" value="ABC_transporter-like_CS"/>
</dbReference>
<dbReference type="Proteomes" id="UP001174691">
    <property type="component" value="Unassembled WGS sequence"/>
</dbReference>